<evidence type="ECO:0000313" key="3">
    <source>
        <dbReference type="EMBL" id="CNE43442.1"/>
    </source>
</evidence>
<dbReference type="EMBL" id="CPYI01000003">
    <property type="protein sequence ID" value="CNE43442.1"/>
    <property type="molecule type" value="Genomic_DNA"/>
</dbReference>
<dbReference type="GO" id="GO:0008270">
    <property type="term" value="F:zinc ion binding"/>
    <property type="evidence" value="ECO:0007669"/>
    <property type="project" value="UniProtKB-UniRule"/>
</dbReference>
<dbReference type="Gene3D" id="6.20.220.10">
    <property type="entry name" value="ClpX chaperone, C4-type zinc finger domain"/>
    <property type="match status" value="1"/>
</dbReference>
<feature type="domain" description="ClpX-type ZB" evidence="2">
    <location>
        <begin position="4"/>
        <end position="57"/>
    </location>
</feature>
<keyword evidence="1" id="KW-0143">Chaperone</keyword>
<dbReference type="InterPro" id="IPR038366">
    <property type="entry name" value="Znf_CppX_C4_sf"/>
</dbReference>
<dbReference type="GO" id="GO:0005524">
    <property type="term" value="F:ATP binding"/>
    <property type="evidence" value="ECO:0007669"/>
    <property type="project" value="UniProtKB-KW"/>
</dbReference>
<dbReference type="InterPro" id="IPR010603">
    <property type="entry name" value="Znf_CppX_C4"/>
</dbReference>
<dbReference type="Pfam" id="PF06689">
    <property type="entry name" value="zf-C4_ClpX"/>
    <property type="match status" value="1"/>
</dbReference>
<dbReference type="AlphaFoldDB" id="A0A0T9KZ68"/>
<name>A0A0T9KZ68_YERKR</name>
<feature type="binding site" evidence="1">
    <location>
        <position position="38"/>
    </location>
    <ligand>
        <name>Zn(2+)</name>
        <dbReference type="ChEBI" id="CHEBI:29105"/>
    </ligand>
</feature>
<evidence type="ECO:0000259" key="2">
    <source>
        <dbReference type="PROSITE" id="PS51902"/>
    </source>
</evidence>
<organism evidence="3 4">
    <name type="scientific">Yersinia kristensenii</name>
    <dbReference type="NCBI Taxonomy" id="28152"/>
    <lineage>
        <taxon>Bacteria</taxon>
        <taxon>Pseudomonadati</taxon>
        <taxon>Pseudomonadota</taxon>
        <taxon>Gammaproteobacteria</taxon>
        <taxon>Enterobacterales</taxon>
        <taxon>Yersiniaceae</taxon>
        <taxon>Yersinia</taxon>
    </lineage>
</organism>
<dbReference type="SUPFAM" id="SSF57716">
    <property type="entry name" value="Glucocorticoid receptor-like (DNA-binding domain)"/>
    <property type="match status" value="1"/>
</dbReference>
<accession>A0A0T9KZ68</accession>
<dbReference type="Proteomes" id="UP000045824">
    <property type="component" value="Unassembled WGS sequence"/>
</dbReference>
<keyword evidence="3" id="KW-0378">Hydrolase</keyword>
<feature type="binding site" evidence="1">
    <location>
        <position position="19"/>
    </location>
    <ligand>
        <name>Zn(2+)</name>
        <dbReference type="ChEBI" id="CHEBI:29105"/>
    </ligand>
</feature>
<dbReference type="GO" id="GO:0006508">
    <property type="term" value="P:proteolysis"/>
    <property type="evidence" value="ECO:0007669"/>
    <property type="project" value="UniProtKB-KW"/>
</dbReference>
<feature type="binding site" evidence="1">
    <location>
        <position position="16"/>
    </location>
    <ligand>
        <name>Zn(2+)</name>
        <dbReference type="ChEBI" id="CHEBI:29105"/>
    </ligand>
</feature>
<comment type="similarity">
    <text evidence="1">Belongs to the ClpX chaperone family.</text>
</comment>
<keyword evidence="3" id="KW-0067">ATP-binding</keyword>
<dbReference type="InterPro" id="IPR059188">
    <property type="entry name" value="Znf_CLPX-like"/>
</dbReference>
<feature type="binding site" evidence="1">
    <location>
        <position position="41"/>
    </location>
    <ligand>
        <name>Zn(2+)</name>
        <dbReference type="ChEBI" id="CHEBI:29105"/>
    </ligand>
</feature>
<dbReference type="GO" id="GO:0006457">
    <property type="term" value="P:protein folding"/>
    <property type="evidence" value="ECO:0007669"/>
    <property type="project" value="UniProtKB-UniRule"/>
</dbReference>
<dbReference type="GO" id="GO:0046983">
    <property type="term" value="F:protein dimerization activity"/>
    <property type="evidence" value="ECO:0007669"/>
    <property type="project" value="UniProtKB-UniRule"/>
</dbReference>
<evidence type="ECO:0000313" key="4">
    <source>
        <dbReference type="Proteomes" id="UP000045824"/>
    </source>
</evidence>
<dbReference type="RefSeq" id="WP_050118760.1">
    <property type="nucleotide sequence ID" value="NZ_CAWMAB010000003.1"/>
</dbReference>
<keyword evidence="1" id="KW-0862">Zinc</keyword>
<proteinExistence type="inferred from homology"/>
<protein>
    <submittedName>
        <fullName evidence="3">ATP-dependent protease ATP-binding subunit ClpX</fullName>
    </submittedName>
</protein>
<evidence type="ECO:0000256" key="1">
    <source>
        <dbReference type="PROSITE-ProRule" id="PRU01250"/>
    </source>
</evidence>
<sequence length="172" mass="18858">MDIGGVNEKGNAKVFCSFCEKPSEELTYLVASKFAAICSDCIASSVKIIAGKANHHTATSADISMTAGIDEKKPYPLSEQMVLDMWLGVKRQAENQIDFLFANRDTEDQKGALSKWIMVVFEDRVCFDRFENGAKTEGYAPVPLSKAAVYATAIVNGLQPPRDLRECDKPIG</sequence>
<dbReference type="SMART" id="SM00994">
    <property type="entry name" value="zf-C4_ClpX"/>
    <property type="match status" value="1"/>
</dbReference>
<dbReference type="PROSITE" id="PS51902">
    <property type="entry name" value="CLPX_ZB"/>
    <property type="match status" value="1"/>
</dbReference>
<dbReference type="GO" id="GO:0051082">
    <property type="term" value="F:unfolded protein binding"/>
    <property type="evidence" value="ECO:0007669"/>
    <property type="project" value="UniProtKB-UniRule"/>
</dbReference>
<keyword evidence="3" id="KW-0547">Nucleotide-binding</keyword>
<reference evidence="3 4" key="1">
    <citation type="submission" date="2015-03" db="EMBL/GenBank/DDBJ databases">
        <authorList>
            <person name="Murphy D."/>
        </authorList>
    </citation>
    <scope>NUCLEOTIDE SEQUENCE [LARGE SCALE GENOMIC DNA]</scope>
    <source>
        <strain evidence="3 4">FCF326</strain>
    </source>
</reference>
<dbReference type="GO" id="GO:0008233">
    <property type="term" value="F:peptidase activity"/>
    <property type="evidence" value="ECO:0007669"/>
    <property type="project" value="UniProtKB-KW"/>
</dbReference>
<keyword evidence="1" id="KW-0479">Metal-binding</keyword>
<gene>
    <name evidence="3" type="ORF">ERS008491_01281</name>
</gene>
<keyword evidence="3" id="KW-0645">Protease</keyword>